<dbReference type="AlphaFoldDB" id="A0A7X1EAA5"/>
<dbReference type="InterPro" id="IPR007235">
    <property type="entry name" value="Glyco_trans_28_C"/>
</dbReference>
<feature type="binding site" evidence="10">
    <location>
        <position position="294"/>
    </location>
    <ligand>
        <name>UDP-N-acetyl-alpha-D-glucosamine</name>
        <dbReference type="ChEBI" id="CHEBI:57705"/>
    </ligand>
</feature>
<dbReference type="PANTHER" id="PTHR21015">
    <property type="entry name" value="UDP-N-ACETYLGLUCOSAMINE--N-ACETYLMURAMYL-(PENTAPEPTIDE) PYROPHOSPHORYL-UNDECAPRENOL N-ACETYLGLUCOSAMINE TRANSFERASE 1"/>
    <property type="match status" value="1"/>
</dbReference>
<dbReference type="GO" id="GO:0005975">
    <property type="term" value="P:carbohydrate metabolic process"/>
    <property type="evidence" value="ECO:0007669"/>
    <property type="project" value="InterPro"/>
</dbReference>
<feature type="binding site" evidence="10">
    <location>
        <begin position="11"/>
        <end position="13"/>
    </location>
    <ligand>
        <name>UDP-N-acetyl-alpha-D-glucosamine</name>
        <dbReference type="ChEBI" id="CHEBI:57705"/>
    </ligand>
</feature>
<dbReference type="GO" id="GO:0008360">
    <property type="term" value="P:regulation of cell shape"/>
    <property type="evidence" value="ECO:0007669"/>
    <property type="project" value="UniProtKB-KW"/>
</dbReference>
<feature type="binding site" evidence="10">
    <location>
        <position position="164"/>
    </location>
    <ligand>
        <name>UDP-N-acetyl-alpha-D-glucosamine</name>
        <dbReference type="ChEBI" id="CHEBI:57705"/>
    </ligand>
</feature>
<comment type="caution">
    <text evidence="10">Lacks conserved residue(s) required for the propagation of feature annotation.</text>
</comment>
<evidence type="ECO:0000256" key="2">
    <source>
        <dbReference type="ARBA" id="ARBA00022618"/>
    </source>
</evidence>
<dbReference type="HAMAP" id="MF_00033">
    <property type="entry name" value="MurG"/>
    <property type="match status" value="1"/>
</dbReference>
<comment type="caution">
    <text evidence="13">The sequence shown here is derived from an EMBL/GenBank/DDBJ whole genome shotgun (WGS) entry which is preliminary data.</text>
</comment>
<keyword evidence="6 10" id="KW-0573">Peptidoglycan synthesis</keyword>
<evidence type="ECO:0000256" key="1">
    <source>
        <dbReference type="ARBA" id="ARBA00022475"/>
    </source>
</evidence>
<proteinExistence type="inferred from homology"/>
<feature type="binding site" evidence="10">
    <location>
        <position position="123"/>
    </location>
    <ligand>
        <name>UDP-N-acetyl-alpha-D-glucosamine</name>
        <dbReference type="ChEBI" id="CHEBI:57705"/>
    </ligand>
</feature>
<protein>
    <recommendedName>
        <fullName evidence="10">UDP-N-acetylglucosamine--N-acetylmuramyl-(pentapeptide) pyrophosphoryl-undecaprenol N-acetylglucosamine transferase</fullName>
        <ecNumber evidence="10">2.4.1.227</ecNumber>
    </recommendedName>
    <alternativeName>
        <fullName evidence="10">Undecaprenyl-PP-MurNAc-pentapeptide-UDPGlcNAc GlcNAc transferase</fullName>
    </alternativeName>
</protein>
<feature type="binding site" evidence="10">
    <location>
        <position position="194"/>
    </location>
    <ligand>
        <name>UDP-N-acetyl-alpha-D-glucosamine</name>
        <dbReference type="ChEBI" id="CHEBI:57705"/>
    </ligand>
</feature>
<keyword evidence="14" id="KW-1185">Reference proteome</keyword>
<keyword evidence="9 10" id="KW-0961">Cell wall biogenesis/degradation</keyword>
<keyword evidence="4 10" id="KW-0808">Transferase</keyword>
<evidence type="ECO:0000256" key="3">
    <source>
        <dbReference type="ARBA" id="ARBA00022676"/>
    </source>
</evidence>
<evidence type="ECO:0000313" key="13">
    <source>
        <dbReference type="EMBL" id="MBC2608196.1"/>
    </source>
</evidence>
<dbReference type="RefSeq" id="WP_185662047.1">
    <property type="nucleotide sequence ID" value="NZ_CAWPOO010000013.1"/>
</dbReference>
<dbReference type="GO" id="GO:0009252">
    <property type="term" value="P:peptidoglycan biosynthetic process"/>
    <property type="evidence" value="ECO:0007669"/>
    <property type="project" value="UniProtKB-UniRule"/>
</dbReference>
<evidence type="ECO:0000256" key="9">
    <source>
        <dbReference type="ARBA" id="ARBA00023316"/>
    </source>
</evidence>
<dbReference type="GO" id="GO:0071555">
    <property type="term" value="P:cell wall organization"/>
    <property type="evidence" value="ECO:0007669"/>
    <property type="project" value="UniProtKB-KW"/>
</dbReference>
<dbReference type="SUPFAM" id="SSF53756">
    <property type="entry name" value="UDP-Glycosyltransferase/glycogen phosphorylase"/>
    <property type="match status" value="1"/>
</dbReference>
<dbReference type="InterPro" id="IPR006009">
    <property type="entry name" value="GlcNAc_MurG"/>
</dbReference>
<dbReference type="EC" id="2.4.1.227" evidence="10"/>
<keyword evidence="3 10" id="KW-0328">Glycosyltransferase</keyword>
<feature type="domain" description="Glycosyl transferase family 28 C-terminal" evidence="12">
    <location>
        <begin position="188"/>
        <end position="322"/>
    </location>
</feature>
<dbReference type="PANTHER" id="PTHR21015:SF22">
    <property type="entry name" value="GLYCOSYLTRANSFERASE"/>
    <property type="match status" value="1"/>
</dbReference>
<evidence type="ECO:0000256" key="10">
    <source>
        <dbReference type="HAMAP-Rule" id="MF_00033"/>
    </source>
</evidence>
<evidence type="ECO:0000313" key="14">
    <source>
        <dbReference type="Proteomes" id="UP000526501"/>
    </source>
</evidence>
<dbReference type="Pfam" id="PF03033">
    <property type="entry name" value="Glyco_transf_28"/>
    <property type="match status" value="1"/>
</dbReference>
<keyword evidence="8 10" id="KW-0131">Cell cycle</keyword>
<name>A0A7X1EAA5_9BACT</name>
<evidence type="ECO:0000256" key="8">
    <source>
        <dbReference type="ARBA" id="ARBA00023306"/>
    </source>
</evidence>
<organism evidence="13 14">
    <name type="scientific">Pelagicoccus albus</name>
    <dbReference type="NCBI Taxonomy" id="415222"/>
    <lineage>
        <taxon>Bacteria</taxon>
        <taxon>Pseudomonadati</taxon>
        <taxon>Verrucomicrobiota</taxon>
        <taxon>Opitutia</taxon>
        <taxon>Puniceicoccales</taxon>
        <taxon>Pelagicoccaceae</taxon>
        <taxon>Pelagicoccus</taxon>
    </lineage>
</organism>
<comment type="function">
    <text evidence="10">Cell wall formation. Catalyzes the transfer of a GlcNAc subunit on undecaprenyl-pyrophosphoryl-MurNAc-pentapeptide (lipid intermediate I) to form undecaprenyl-pyrophosphoryl-MurNAc-(pentapeptide)GlcNAc (lipid intermediate II).</text>
</comment>
<gene>
    <name evidence="10" type="primary">murG</name>
    <name evidence="13" type="ORF">H5P27_19225</name>
</gene>
<reference evidence="13 14" key="1">
    <citation type="submission" date="2020-07" db="EMBL/GenBank/DDBJ databases">
        <authorList>
            <person name="Feng X."/>
        </authorList>
    </citation>
    <scope>NUCLEOTIDE SEQUENCE [LARGE SCALE GENOMIC DNA]</scope>
    <source>
        <strain evidence="13 14">JCM23202</strain>
    </source>
</reference>
<keyword evidence="2 10" id="KW-0132">Cell division</keyword>
<evidence type="ECO:0000256" key="7">
    <source>
        <dbReference type="ARBA" id="ARBA00023136"/>
    </source>
</evidence>
<dbReference type="CDD" id="cd03785">
    <property type="entry name" value="GT28_MurG"/>
    <property type="match status" value="1"/>
</dbReference>
<accession>A0A7X1EAA5</accession>
<dbReference type="EMBL" id="JACHVC010000013">
    <property type="protein sequence ID" value="MBC2608196.1"/>
    <property type="molecule type" value="Genomic_DNA"/>
</dbReference>
<comment type="similarity">
    <text evidence="10">Belongs to the glycosyltransferase 28 family. MurG subfamily.</text>
</comment>
<comment type="pathway">
    <text evidence="10">Cell wall biogenesis; peptidoglycan biosynthesis.</text>
</comment>
<dbReference type="UniPathway" id="UPA00219"/>
<keyword evidence="7 10" id="KW-0472">Membrane</keyword>
<dbReference type="GO" id="GO:0005886">
    <property type="term" value="C:plasma membrane"/>
    <property type="evidence" value="ECO:0007669"/>
    <property type="project" value="UniProtKB-SubCell"/>
</dbReference>
<dbReference type="Proteomes" id="UP000526501">
    <property type="component" value="Unassembled WGS sequence"/>
</dbReference>
<evidence type="ECO:0000259" key="11">
    <source>
        <dbReference type="Pfam" id="PF03033"/>
    </source>
</evidence>
<evidence type="ECO:0000256" key="6">
    <source>
        <dbReference type="ARBA" id="ARBA00022984"/>
    </source>
</evidence>
<dbReference type="GO" id="GO:0050511">
    <property type="term" value="F:undecaprenyldiphospho-muramoylpentapeptide beta-N-acetylglucosaminyltransferase activity"/>
    <property type="evidence" value="ECO:0007669"/>
    <property type="project" value="UniProtKB-UniRule"/>
</dbReference>
<dbReference type="GO" id="GO:0051301">
    <property type="term" value="P:cell division"/>
    <property type="evidence" value="ECO:0007669"/>
    <property type="project" value="UniProtKB-KW"/>
</dbReference>
<keyword evidence="5 10" id="KW-0133">Cell shape</keyword>
<evidence type="ECO:0000256" key="4">
    <source>
        <dbReference type="ARBA" id="ARBA00022679"/>
    </source>
</evidence>
<keyword evidence="1 10" id="KW-1003">Cell membrane</keyword>
<evidence type="ECO:0000259" key="12">
    <source>
        <dbReference type="Pfam" id="PF04101"/>
    </source>
</evidence>
<dbReference type="Gene3D" id="3.40.50.2000">
    <property type="entry name" value="Glycogen Phosphorylase B"/>
    <property type="match status" value="2"/>
</dbReference>
<dbReference type="Pfam" id="PF04101">
    <property type="entry name" value="Glyco_tran_28_C"/>
    <property type="match status" value="1"/>
</dbReference>
<sequence length="376" mass="41524">MKRAIIACGGTGGHMSPGIALAEELSSRGWECTLLISNKQVDSRLVRKYGQFKYDTIDGRPFSVRPDRLALFLISLMKGTLKCRRMIRSLEPQVVVGFGGFLTMPAMLAGFLAGLPTVIHEANRVAGRVTRIVSWFARRIYLPEGVRIRTKRSSRIRYLGMPVRDEIVSMSKSAAKESLGLDPSLKVLAIMGGSQGAQSLNNWVETSLNALSQKEIQVFCLTGDSSSDKVVTKKSPKGGDIKHVFQGFSDDMATILSAADFVVSRSGAGSIAEMIRCRAPGILVPYPYSADDHQIANAENFEKLGCGMQMSQEFLGDMLEEIKEVIYNEWLLQKFRKNLELADRVDVRAFMADDLESIISSDGLDMLGRAQRRVET</sequence>
<dbReference type="InterPro" id="IPR004276">
    <property type="entry name" value="GlycoTrans_28_N"/>
</dbReference>
<feature type="domain" description="Glycosyltransferase family 28 N-terminal" evidence="11">
    <location>
        <begin position="5"/>
        <end position="141"/>
    </location>
</feature>
<evidence type="ECO:0000256" key="5">
    <source>
        <dbReference type="ARBA" id="ARBA00022960"/>
    </source>
</evidence>
<comment type="catalytic activity">
    <reaction evidence="10">
        <text>di-trans,octa-cis-undecaprenyl diphospho-N-acetyl-alpha-D-muramoyl-L-alanyl-D-glutamyl-meso-2,6-diaminopimeloyl-D-alanyl-D-alanine + UDP-N-acetyl-alpha-D-glucosamine = di-trans,octa-cis-undecaprenyl diphospho-[N-acetyl-alpha-D-glucosaminyl-(1-&gt;4)]-N-acetyl-alpha-D-muramoyl-L-alanyl-D-glutamyl-meso-2,6-diaminopimeloyl-D-alanyl-D-alanine + UDP + H(+)</text>
        <dbReference type="Rhea" id="RHEA:31227"/>
        <dbReference type="ChEBI" id="CHEBI:15378"/>
        <dbReference type="ChEBI" id="CHEBI:57705"/>
        <dbReference type="ChEBI" id="CHEBI:58223"/>
        <dbReference type="ChEBI" id="CHEBI:61387"/>
        <dbReference type="ChEBI" id="CHEBI:61388"/>
        <dbReference type="EC" id="2.4.1.227"/>
    </reaction>
</comment>
<comment type="subcellular location">
    <subcellularLocation>
        <location evidence="10">Cell membrane</location>
        <topology evidence="10">Peripheral membrane protein</topology>
        <orientation evidence="10">Cytoplasmic side</orientation>
    </subcellularLocation>
</comment>